<dbReference type="AlphaFoldDB" id="A0A426Z112"/>
<dbReference type="Proteomes" id="UP000287651">
    <property type="component" value="Unassembled WGS sequence"/>
</dbReference>
<dbReference type="EMBL" id="AMZH03009068">
    <property type="protein sequence ID" value="RRT57653.1"/>
    <property type="molecule type" value="Genomic_DNA"/>
</dbReference>
<proteinExistence type="predicted"/>
<gene>
    <name evidence="2" type="ORF">B296_00047122</name>
</gene>
<name>A0A426Z112_ENSVE</name>
<organism evidence="2 3">
    <name type="scientific">Ensete ventricosum</name>
    <name type="common">Abyssinian banana</name>
    <name type="synonym">Musa ensete</name>
    <dbReference type="NCBI Taxonomy" id="4639"/>
    <lineage>
        <taxon>Eukaryota</taxon>
        <taxon>Viridiplantae</taxon>
        <taxon>Streptophyta</taxon>
        <taxon>Embryophyta</taxon>
        <taxon>Tracheophyta</taxon>
        <taxon>Spermatophyta</taxon>
        <taxon>Magnoliopsida</taxon>
        <taxon>Liliopsida</taxon>
        <taxon>Zingiberales</taxon>
        <taxon>Musaceae</taxon>
        <taxon>Ensete</taxon>
    </lineage>
</organism>
<evidence type="ECO:0000313" key="3">
    <source>
        <dbReference type="Proteomes" id="UP000287651"/>
    </source>
</evidence>
<comment type="caution">
    <text evidence="2">The sequence shown here is derived from an EMBL/GenBank/DDBJ whole genome shotgun (WGS) entry which is preliminary data.</text>
</comment>
<feature type="compositionally biased region" description="Basic residues" evidence="1">
    <location>
        <begin position="12"/>
        <end position="21"/>
    </location>
</feature>
<dbReference type="PANTHER" id="PTHR35704:SF1">
    <property type="entry name" value="OS02G0254600 PROTEIN"/>
    <property type="match status" value="1"/>
</dbReference>
<sequence length="114" mass="12602">MGNCLPSLAHEPRRRKSKSKSRPYGAMAALHHREDEPEKGGQPQAENDGARVKVVMTKEAAAVLLSMLAGSNGRKVENMLRELEEDKGCSSFRSAKPAYGEDRWRPALESIPEN</sequence>
<reference evidence="2 3" key="1">
    <citation type="journal article" date="2014" name="Agronomy (Basel)">
        <title>A Draft Genome Sequence for Ensete ventricosum, the Drought-Tolerant Tree Against Hunger.</title>
        <authorList>
            <person name="Harrison J."/>
            <person name="Moore K.A."/>
            <person name="Paszkiewicz K."/>
            <person name="Jones T."/>
            <person name="Grant M."/>
            <person name="Ambacheew D."/>
            <person name="Muzemil S."/>
            <person name="Studholme D.J."/>
        </authorList>
    </citation>
    <scope>NUCLEOTIDE SEQUENCE [LARGE SCALE GENOMIC DNA]</scope>
</reference>
<protein>
    <submittedName>
        <fullName evidence="2">Uncharacterized protein</fullName>
    </submittedName>
</protein>
<dbReference type="PANTHER" id="PTHR35704">
    <property type="entry name" value="OS02G0254600 PROTEIN"/>
    <property type="match status" value="1"/>
</dbReference>
<evidence type="ECO:0000313" key="2">
    <source>
        <dbReference type="EMBL" id="RRT57653.1"/>
    </source>
</evidence>
<accession>A0A426Z112</accession>
<feature type="region of interest" description="Disordered" evidence="1">
    <location>
        <begin position="1"/>
        <end position="48"/>
    </location>
</feature>
<evidence type="ECO:0000256" key="1">
    <source>
        <dbReference type="SAM" id="MobiDB-lite"/>
    </source>
</evidence>